<protein>
    <recommendedName>
        <fullName evidence="3">N-acetyltransferase domain-containing protein</fullName>
    </recommendedName>
</protein>
<dbReference type="Proteomes" id="UP001082703">
    <property type="component" value="Unassembled WGS sequence"/>
</dbReference>
<dbReference type="EMBL" id="JAPOHA010000007">
    <property type="protein sequence ID" value="MCY1714301.1"/>
    <property type="molecule type" value="Genomic_DNA"/>
</dbReference>
<proteinExistence type="predicted"/>
<accession>A0ABT4BTS5</accession>
<comment type="caution">
    <text evidence="1">The sequence shown here is derived from an EMBL/GenBank/DDBJ whole genome shotgun (WGS) entry which is preliminary data.</text>
</comment>
<evidence type="ECO:0000313" key="1">
    <source>
        <dbReference type="EMBL" id="MCY1714301.1"/>
    </source>
</evidence>
<evidence type="ECO:0008006" key="3">
    <source>
        <dbReference type="Google" id="ProtNLM"/>
    </source>
</evidence>
<evidence type="ECO:0000313" key="2">
    <source>
        <dbReference type="Proteomes" id="UP001082703"/>
    </source>
</evidence>
<dbReference type="RefSeq" id="WP_268058344.1">
    <property type="nucleotide sequence ID" value="NZ_JAPOHA010000007.1"/>
</dbReference>
<sequence>MISILPLKDPTRAGQILKSTPGAEDNARILLMREGADELGYIAVDLKSSTIRMLKMEVFGCKDFSESDGNSRMCADSLMRAAASFGAAVGAYQMESKIADWEPFFQSAGFTPKNGKMVCPLSNFVKICHHNE</sequence>
<keyword evidence="2" id="KW-1185">Reference proteome</keyword>
<reference evidence="1 2" key="1">
    <citation type="submission" date="2022-11" db="EMBL/GenBank/DDBJ databases">
        <authorList>
            <person name="Caiyu Z."/>
        </authorList>
    </citation>
    <scope>NUCLEOTIDE SEQUENCE [LARGE SCALE GENOMIC DNA]</scope>
    <source>
        <strain evidence="1 2">YR-4</strain>
    </source>
</reference>
<gene>
    <name evidence="1" type="ORF">OUY18_08540</name>
</gene>
<organism evidence="1 2">
    <name type="scientific">Caproiciproducens galactitolivorans</name>
    <dbReference type="NCBI Taxonomy" id="642589"/>
    <lineage>
        <taxon>Bacteria</taxon>
        <taxon>Bacillati</taxon>
        <taxon>Bacillota</taxon>
        <taxon>Clostridia</taxon>
        <taxon>Eubacteriales</taxon>
        <taxon>Acutalibacteraceae</taxon>
        <taxon>Caproiciproducens</taxon>
    </lineage>
</organism>
<name>A0ABT4BTS5_9FIRM</name>